<dbReference type="PROSITE" id="PS00107">
    <property type="entry name" value="PROTEIN_KINASE_ATP"/>
    <property type="match status" value="1"/>
</dbReference>
<dbReference type="SUPFAM" id="SSF56112">
    <property type="entry name" value="Protein kinase-like (PK-like)"/>
    <property type="match status" value="1"/>
</dbReference>
<keyword evidence="1 3" id="KW-0547">Nucleotide-binding</keyword>
<evidence type="ECO:0000259" key="5">
    <source>
        <dbReference type="PROSITE" id="PS50011"/>
    </source>
</evidence>
<feature type="binding site" evidence="3">
    <location>
        <position position="50"/>
    </location>
    <ligand>
        <name>ATP</name>
        <dbReference type="ChEBI" id="CHEBI:30616"/>
    </ligand>
</feature>
<protein>
    <recommendedName>
        <fullName evidence="5">Protein kinase domain-containing protein</fullName>
    </recommendedName>
</protein>
<organism evidence="6 7">
    <name type="scientific">Tritrichomonas musculus</name>
    <dbReference type="NCBI Taxonomy" id="1915356"/>
    <lineage>
        <taxon>Eukaryota</taxon>
        <taxon>Metamonada</taxon>
        <taxon>Parabasalia</taxon>
        <taxon>Tritrichomonadida</taxon>
        <taxon>Tritrichomonadidae</taxon>
        <taxon>Tritrichomonas</taxon>
    </lineage>
</organism>
<dbReference type="Gene3D" id="1.10.510.10">
    <property type="entry name" value="Transferase(Phosphotransferase) domain 1"/>
    <property type="match status" value="1"/>
</dbReference>
<dbReference type="PROSITE" id="PS00108">
    <property type="entry name" value="PROTEIN_KINASE_ST"/>
    <property type="match status" value="1"/>
</dbReference>
<dbReference type="InterPro" id="IPR017441">
    <property type="entry name" value="Protein_kinase_ATP_BS"/>
</dbReference>
<reference evidence="6 7" key="1">
    <citation type="submission" date="2024-04" db="EMBL/GenBank/DDBJ databases">
        <title>Tritrichomonas musculus Genome.</title>
        <authorList>
            <person name="Alves-Ferreira E."/>
            <person name="Grigg M."/>
            <person name="Lorenzi H."/>
            <person name="Galac M."/>
        </authorList>
    </citation>
    <scope>NUCLEOTIDE SEQUENCE [LARGE SCALE GENOMIC DNA]</scope>
    <source>
        <strain evidence="6 7">EAF2021</strain>
    </source>
</reference>
<dbReference type="PANTHER" id="PTHR24362">
    <property type="entry name" value="SERINE/THREONINE-PROTEIN KINASE NEK"/>
    <property type="match status" value="1"/>
</dbReference>
<evidence type="ECO:0000256" key="3">
    <source>
        <dbReference type="PROSITE-ProRule" id="PRU10141"/>
    </source>
</evidence>
<dbReference type="Pfam" id="PF00069">
    <property type="entry name" value="Pkinase"/>
    <property type="match status" value="1"/>
</dbReference>
<dbReference type="EMBL" id="JAPFFF010000062">
    <property type="protein sequence ID" value="KAK8837090.1"/>
    <property type="molecule type" value="Genomic_DNA"/>
</dbReference>
<evidence type="ECO:0000313" key="6">
    <source>
        <dbReference type="EMBL" id="KAK8837090.1"/>
    </source>
</evidence>
<keyword evidence="4" id="KW-0808">Transferase</keyword>
<gene>
    <name evidence="6" type="ORF">M9Y10_037142</name>
</gene>
<dbReference type="SMART" id="SM00220">
    <property type="entry name" value="S_TKc"/>
    <property type="match status" value="1"/>
</dbReference>
<dbReference type="InterPro" id="IPR008271">
    <property type="entry name" value="Ser/Thr_kinase_AS"/>
</dbReference>
<keyword evidence="4" id="KW-0723">Serine/threonine-protein kinase</keyword>
<evidence type="ECO:0000256" key="2">
    <source>
        <dbReference type="ARBA" id="ARBA00022840"/>
    </source>
</evidence>
<dbReference type="PANTHER" id="PTHR24362:SF309">
    <property type="entry name" value="PROTEIN KINASE DOMAIN-CONTAINING PROTEIN"/>
    <property type="match status" value="1"/>
</dbReference>
<accession>A0ABR2GT16</accession>
<keyword evidence="2 3" id="KW-0067">ATP-binding</keyword>
<keyword evidence="4" id="KW-0418">Kinase</keyword>
<evidence type="ECO:0000313" key="7">
    <source>
        <dbReference type="Proteomes" id="UP001470230"/>
    </source>
</evidence>
<sequence>MELDINHIREILYQHGYEYKNTIGKGGFSNVFLCHSKKYDFDFAVKRAIKNKLTLDEYNTLISLTHPNIVRLYDAFEEESAQYLVMEYCPIGSINQKGKLSYEQFVNYSKQILEALSYCHSLNIAHRDIKPENIFLDQNNNVRLADFGMAKHFDFDDKSDEKCGSLKYFSPEMFQFKEVCPFKADIWALGVTFFSMATGDYPFKGNSPDDLKQNVIKGNFDFDKYDVDVRIRFLIMKMTQQNPDLRQIPEKLLRLPMYNPLTRQKKLSSAVGISSRNSYYGTFRPKTRSRSMNFSSLHCSSSDDEQKTSSPLTKLNSFKSISHLPPLQQVNCTFQSSKLV</sequence>
<dbReference type="InterPro" id="IPR000719">
    <property type="entry name" value="Prot_kinase_dom"/>
</dbReference>
<comment type="caution">
    <text evidence="6">The sequence shown here is derived from an EMBL/GenBank/DDBJ whole genome shotgun (WGS) entry which is preliminary data.</text>
</comment>
<dbReference type="Proteomes" id="UP001470230">
    <property type="component" value="Unassembled WGS sequence"/>
</dbReference>
<dbReference type="InterPro" id="IPR011009">
    <property type="entry name" value="Kinase-like_dom_sf"/>
</dbReference>
<comment type="similarity">
    <text evidence="4">Belongs to the protein kinase superfamily.</text>
</comment>
<proteinExistence type="inferred from homology"/>
<keyword evidence="7" id="KW-1185">Reference proteome</keyword>
<dbReference type="PROSITE" id="PS50011">
    <property type="entry name" value="PROTEIN_KINASE_DOM"/>
    <property type="match status" value="1"/>
</dbReference>
<name>A0ABR2GT16_9EUKA</name>
<evidence type="ECO:0000256" key="4">
    <source>
        <dbReference type="RuleBase" id="RU000304"/>
    </source>
</evidence>
<feature type="domain" description="Protein kinase" evidence="5">
    <location>
        <begin position="17"/>
        <end position="258"/>
    </location>
</feature>
<evidence type="ECO:0000256" key="1">
    <source>
        <dbReference type="ARBA" id="ARBA00022741"/>
    </source>
</evidence>